<dbReference type="Proteomes" id="UP000186817">
    <property type="component" value="Unassembled WGS sequence"/>
</dbReference>
<organism evidence="1 2">
    <name type="scientific">Symbiodinium microadriaticum</name>
    <name type="common">Dinoflagellate</name>
    <name type="synonym">Zooxanthella microadriatica</name>
    <dbReference type="NCBI Taxonomy" id="2951"/>
    <lineage>
        <taxon>Eukaryota</taxon>
        <taxon>Sar</taxon>
        <taxon>Alveolata</taxon>
        <taxon>Dinophyceae</taxon>
        <taxon>Suessiales</taxon>
        <taxon>Symbiodiniaceae</taxon>
        <taxon>Symbiodinium</taxon>
    </lineage>
</organism>
<dbReference type="AlphaFoldDB" id="A0A1Q9E777"/>
<dbReference type="OrthoDB" id="420094at2759"/>
<comment type="caution">
    <text evidence="1">The sequence shown here is derived from an EMBL/GenBank/DDBJ whole genome shotgun (WGS) entry which is preliminary data.</text>
</comment>
<sequence>MLRELRGMGVFCAMVYLQEAHADDLWPLGYGIRSHVTLEDRIGACRDFLTRHSEFGAALDSLTLDGMKDEFLHTFGAWPMRYFVSDLTGNITWSSDAMDLQAHTPEDVSKLYDRVREQLRVGTPAV</sequence>
<evidence type="ECO:0000313" key="1">
    <source>
        <dbReference type="EMBL" id="OLQ03277.1"/>
    </source>
</evidence>
<keyword evidence="2" id="KW-1185">Reference proteome</keyword>
<accession>A0A1Q9E777</accession>
<dbReference type="GO" id="GO:0004800">
    <property type="term" value="F:thyroxine 5'-deiodinase activity"/>
    <property type="evidence" value="ECO:0007669"/>
    <property type="project" value="InterPro"/>
</dbReference>
<dbReference type="InterPro" id="IPR000643">
    <property type="entry name" value="Iodothyronine_deiodinase"/>
</dbReference>
<name>A0A1Q9E777_SYMMI</name>
<protein>
    <submittedName>
        <fullName evidence="1">Type I iodothyronine deiodinase</fullName>
    </submittedName>
</protein>
<gene>
    <name evidence="1" type="primary">DIO1</name>
    <name evidence="1" type="ORF">AK812_SmicGene13762</name>
</gene>
<dbReference type="Pfam" id="PF00837">
    <property type="entry name" value="T4_deiodinase"/>
    <property type="match status" value="1"/>
</dbReference>
<reference evidence="1 2" key="1">
    <citation type="submission" date="2016-02" db="EMBL/GenBank/DDBJ databases">
        <title>Genome analysis of coral dinoflagellate symbionts highlights evolutionary adaptations to a symbiotic lifestyle.</title>
        <authorList>
            <person name="Aranda M."/>
            <person name="Li Y."/>
            <person name="Liew Y.J."/>
            <person name="Baumgarten S."/>
            <person name="Simakov O."/>
            <person name="Wilson M."/>
            <person name="Piel J."/>
            <person name="Ashoor H."/>
            <person name="Bougouffa S."/>
            <person name="Bajic V.B."/>
            <person name="Ryu T."/>
            <person name="Ravasi T."/>
            <person name="Bayer T."/>
            <person name="Micklem G."/>
            <person name="Kim H."/>
            <person name="Bhak J."/>
            <person name="Lajeunesse T.C."/>
            <person name="Voolstra C.R."/>
        </authorList>
    </citation>
    <scope>NUCLEOTIDE SEQUENCE [LARGE SCALE GENOMIC DNA]</scope>
    <source>
        <strain evidence="1 2">CCMP2467</strain>
    </source>
</reference>
<proteinExistence type="predicted"/>
<evidence type="ECO:0000313" key="2">
    <source>
        <dbReference type="Proteomes" id="UP000186817"/>
    </source>
</evidence>
<dbReference type="Gene3D" id="3.40.30.10">
    <property type="entry name" value="Glutaredoxin"/>
    <property type="match status" value="1"/>
</dbReference>
<dbReference type="EMBL" id="LSRX01000240">
    <property type="protein sequence ID" value="OLQ03277.1"/>
    <property type="molecule type" value="Genomic_DNA"/>
</dbReference>
<dbReference type="PANTHER" id="PTHR11781:SF22">
    <property type="entry name" value="TYPE I IODOTHYRONINE DEIODINASE"/>
    <property type="match status" value="1"/>
</dbReference>
<dbReference type="PANTHER" id="PTHR11781">
    <property type="entry name" value="IODOTHYRONINE DEIODINASE"/>
    <property type="match status" value="1"/>
</dbReference>